<dbReference type="AlphaFoldDB" id="A0A2W5F7H5"/>
<proteinExistence type="predicted"/>
<sequence length="68" mass="7741">MPIFDKRITLLRFGQFASMGRPINLRTGDAINLGRRDEKRWMRTPLLPAAKVHFLNSQKLPANAHAGQ</sequence>
<name>A0A2W5F7H5_9HYPH</name>
<protein>
    <submittedName>
        <fullName evidence="1">Uncharacterized protein</fullName>
    </submittedName>
</protein>
<gene>
    <name evidence="1" type="ORF">DI595_11785</name>
</gene>
<accession>A0A2W5F7H5</accession>
<comment type="caution">
    <text evidence="1">The sequence shown here is derived from an EMBL/GenBank/DDBJ whole genome shotgun (WGS) entry which is preliminary data.</text>
</comment>
<dbReference type="Proteomes" id="UP000249769">
    <property type="component" value="Unassembled WGS sequence"/>
</dbReference>
<reference evidence="1 2" key="1">
    <citation type="submission" date="2017-08" db="EMBL/GenBank/DDBJ databases">
        <title>Infants hospitalized years apart are colonized by the same room-sourced microbial strains.</title>
        <authorList>
            <person name="Brooks B."/>
            <person name="Olm M.R."/>
            <person name="Firek B.A."/>
            <person name="Baker R."/>
            <person name="Thomas B.C."/>
            <person name="Morowitz M.J."/>
            <person name="Banfield J.F."/>
        </authorList>
    </citation>
    <scope>NUCLEOTIDE SEQUENCE [LARGE SCALE GENOMIC DNA]</scope>
    <source>
        <strain evidence="1">S2_009_000_R2_73</strain>
    </source>
</reference>
<feature type="non-terminal residue" evidence="1">
    <location>
        <position position="68"/>
    </location>
</feature>
<evidence type="ECO:0000313" key="2">
    <source>
        <dbReference type="Proteomes" id="UP000249769"/>
    </source>
</evidence>
<evidence type="ECO:0000313" key="1">
    <source>
        <dbReference type="EMBL" id="PZP50184.1"/>
    </source>
</evidence>
<organism evidence="1 2">
    <name type="scientific">Agrobacterium fabrum</name>
    <dbReference type="NCBI Taxonomy" id="1176649"/>
    <lineage>
        <taxon>Bacteria</taxon>
        <taxon>Pseudomonadati</taxon>
        <taxon>Pseudomonadota</taxon>
        <taxon>Alphaproteobacteria</taxon>
        <taxon>Hyphomicrobiales</taxon>
        <taxon>Rhizobiaceae</taxon>
        <taxon>Rhizobium/Agrobacterium group</taxon>
        <taxon>Agrobacterium</taxon>
        <taxon>Agrobacterium tumefaciens complex</taxon>
    </lineage>
</organism>
<dbReference type="EMBL" id="QFOL01000124">
    <property type="protein sequence ID" value="PZP50184.1"/>
    <property type="molecule type" value="Genomic_DNA"/>
</dbReference>